<dbReference type="Gene3D" id="3.40.50.1820">
    <property type="entry name" value="alpha/beta hydrolase"/>
    <property type="match status" value="1"/>
</dbReference>
<dbReference type="SUPFAM" id="SSF53474">
    <property type="entry name" value="alpha/beta-Hydrolases"/>
    <property type="match status" value="1"/>
</dbReference>
<dbReference type="GO" id="GO:0006826">
    <property type="term" value="P:iron ion transport"/>
    <property type="evidence" value="ECO:0007669"/>
    <property type="project" value="InterPro"/>
</dbReference>
<dbReference type="InterPro" id="IPR013783">
    <property type="entry name" value="Ig-like_fold"/>
</dbReference>
<dbReference type="InterPro" id="IPR029058">
    <property type="entry name" value="AB_hydrolase_fold"/>
</dbReference>
<comment type="similarity">
    <text evidence="4">Belongs to the Fes family.</text>
</comment>
<organism evidence="6 7">
    <name type="scientific">Rhodobium orientis</name>
    <dbReference type="NCBI Taxonomy" id="34017"/>
    <lineage>
        <taxon>Bacteria</taxon>
        <taxon>Pseudomonadati</taxon>
        <taxon>Pseudomonadota</taxon>
        <taxon>Alphaproteobacteria</taxon>
        <taxon>Hyphomicrobiales</taxon>
        <taxon>Rhodobiaceae</taxon>
        <taxon>Rhodobium</taxon>
    </lineage>
</organism>
<evidence type="ECO:0000256" key="1">
    <source>
        <dbReference type="ARBA" id="ARBA00004496"/>
    </source>
</evidence>
<dbReference type="EMBL" id="NPEV01000040">
    <property type="protein sequence ID" value="RAI25826.1"/>
    <property type="molecule type" value="Genomic_DNA"/>
</dbReference>
<name>A0A327JJE0_9HYPH</name>
<dbReference type="SUPFAM" id="SSF81296">
    <property type="entry name" value="E set domains"/>
    <property type="match status" value="1"/>
</dbReference>
<proteinExistence type="inferred from homology"/>
<dbReference type="PANTHER" id="PTHR48098">
    <property type="entry name" value="ENTEROCHELIN ESTERASE-RELATED"/>
    <property type="match status" value="1"/>
</dbReference>
<dbReference type="GO" id="GO:0005506">
    <property type="term" value="F:iron ion binding"/>
    <property type="evidence" value="ECO:0007669"/>
    <property type="project" value="InterPro"/>
</dbReference>
<comment type="subcellular location">
    <subcellularLocation>
        <location evidence="1">Cytoplasm</location>
    </subcellularLocation>
</comment>
<keyword evidence="2" id="KW-0963">Cytoplasm</keyword>
<protein>
    <submittedName>
        <fullName evidence="6">Enterochelin esterase</fullName>
    </submittedName>
</protein>
<gene>
    <name evidence="6" type="ORF">CH339_16450</name>
</gene>
<feature type="domain" description="Enterochelin esterase N-terminal" evidence="5">
    <location>
        <begin position="169"/>
        <end position="272"/>
    </location>
</feature>
<feature type="non-terminal residue" evidence="6">
    <location>
        <position position="1"/>
    </location>
</feature>
<dbReference type="InterPro" id="IPR050583">
    <property type="entry name" value="Mycobacterial_A85_antigen"/>
</dbReference>
<comment type="caution">
    <text evidence="6">The sequence shown here is derived from an EMBL/GenBank/DDBJ whole genome shotgun (WGS) entry which is preliminary data.</text>
</comment>
<evidence type="ECO:0000313" key="7">
    <source>
        <dbReference type="Proteomes" id="UP000249299"/>
    </source>
</evidence>
<dbReference type="Gene3D" id="2.60.40.10">
    <property type="entry name" value="Immunoglobulins"/>
    <property type="match status" value="1"/>
</dbReference>
<accession>A0A327JJE0</accession>
<dbReference type="NCBIfam" id="NF007758">
    <property type="entry name" value="PRK10439.1"/>
    <property type="match status" value="1"/>
</dbReference>
<dbReference type="Pfam" id="PF11806">
    <property type="entry name" value="Enterochelin_N"/>
    <property type="match status" value="1"/>
</dbReference>
<dbReference type="Proteomes" id="UP000249299">
    <property type="component" value="Unassembled WGS sequence"/>
</dbReference>
<dbReference type="PANTHER" id="PTHR48098:SF3">
    <property type="entry name" value="IRON(III) ENTEROBACTIN ESTERASE"/>
    <property type="match status" value="1"/>
</dbReference>
<dbReference type="OrthoDB" id="9775130at2"/>
<keyword evidence="7" id="KW-1185">Reference proteome</keyword>
<dbReference type="GO" id="GO:0005737">
    <property type="term" value="C:cytoplasm"/>
    <property type="evidence" value="ECO:0007669"/>
    <property type="project" value="UniProtKB-SubCell"/>
</dbReference>
<evidence type="ECO:0000313" key="6">
    <source>
        <dbReference type="EMBL" id="RAI25826.1"/>
    </source>
</evidence>
<evidence type="ECO:0000256" key="4">
    <source>
        <dbReference type="ARBA" id="ARBA00024201"/>
    </source>
</evidence>
<dbReference type="InterPro" id="IPR000801">
    <property type="entry name" value="Esterase-like"/>
</dbReference>
<evidence type="ECO:0000256" key="2">
    <source>
        <dbReference type="ARBA" id="ARBA00022490"/>
    </source>
</evidence>
<dbReference type="AlphaFoldDB" id="A0A327JJE0"/>
<dbReference type="InterPro" id="IPR021764">
    <property type="entry name" value="Enterochelin_esterase_N"/>
</dbReference>
<evidence type="ECO:0000256" key="3">
    <source>
        <dbReference type="ARBA" id="ARBA00022801"/>
    </source>
</evidence>
<evidence type="ECO:0000259" key="5">
    <source>
        <dbReference type="Pfam" id="PF11806"/>
    </source>
</evidence>
<reference evidence="6 7" key="1">
    <citation type="submission" date="2017-07" db="EMBL/GenBank/DDBJ databases">
        <title>Draft Genome Sequences of Select Purple Nonsulfur Bacteria.</title>
        <authorList>
            <person name="Lasarre B."/>
            <person name="Mckinlay J.B."/>
        </authorList>
    </citation>
    <scope>NUCLEOTIDE SEQUENCE [LARGE SCALE GENOMIC DNA]</scope>
    <source>
        <strain evidence="6 7">DSM 11290</strain>
    </source>
</reference>
<sequence>AAAEAVSDPTGAPVTAKEQVLDVAASSTRHLRVSTTPGAYIKGLVESAVPVDLVLLGPDGAPERVLLEDATGHHNFYFVAGSDVADLALSTEAQADGVAFAIVNNIAPDEQRPHPPVRTSTDPESPALKALLAKLEAGGDTDAFWAEFARAGTPLIEPAPSGADGKSHLTFLWRGAEKNVRLWGGPTGDHVWLERLGDSDVWFASFEVPDETRLSYRFAPDIPLVPGTRRDRRFAMLSVLQADPLNRFPQKPEGTDRFNQLSYVELPDAPRQLGLTGPVTQPGTITNVTYESERLGNTRTVSIYRPTGFDPADPENILLFVFDGKQYQTRVKLPAMLDRLIAAGTLPPVVAVFVDHIDQRTRARELPCNADFADAMALDLLPEIARRTGLTPSAARTAVTGSSYGGLASACLAHRHPDRFGAFLSLSGSFWWAPKTYEGKEAYVASRFREAPRRPIRAFLSAGIFETSRFPDEISIVESNRQVAATLSDKGYETVVHREYAGGHDYAIWRGALIDGLIALFAPEK</sequence>
<dbReference type="Pfam" id="PF00756">
    <property type="entry name" value="Esterase"/>
    <property type="match status" value="1"/>
</dbReference>
<dbReference type="InterPro" id="IPR014756">
    <property type="entry name" value="Ig_E-set"/>
</dbReference>
<dbReference type="GO" id="GO:0008849">
    <property type="term" value="F:enterochelin esterase activity"/>
    <property type="evidence" value="ECO:0007669"/>
    <property type="project" value="InterPro"/>
</dbReference>
<dbReference type="RefSeq" id="WP_111435479.1">
    <property type="nucleotide sequence ID" value="NZ_NPEV01000040.1"/>
</dbReference>
<keyword evidence="3" id="KW-0378">Hydrolase</keyword>